<comment type="caution">
    <text evidence="2">The sequence shown here is derived from an EMBL/GenBank/DDBJ whole genome shotgun (WGS) entry which is preliminary data.</text>
</comment>
<name>A0A4Q4TFC6_9PEZI</name>
<evidence type="ECO:0008006" key="4">
    <source>
        <dbReference type="Google" id="ProtNLM"/>
    </source>
</evidence>
<evidence type="ECO:0000313" key="2">
    <source>
        <dbReference type="EMBL" id="RYP05288.1"/>
    </source>
</evidence>
<keyword evidence="3" id="KW-1185">Reference proteome</keyword>
<evidence type="ECO:0000256" key="1">
    <source>
        <dbReference type="SAM" id="MobiDB-lite"/>
    </source>
</evidence>
<protein>
    <recommendedName>
        <fullName evidence="4">ATPase AAA-type core domain-containing protein</fullName>
    </recommendedName>
</protein>
<reference evidence="2 3" key="1">
    <citation type="submission" date="2018-06" db="EMBL/GenBank/DDBJ databases">
        <title>Complete Genomes of Monosporascus.</title>
        <authorList>
            <person name="Robinson A.J."/>
            <person name="Natvig D.O."/>
        </authorList>
    </citation>
    <scope>NUCLEOTIDE SEQUENCE [LARGE SCALE GENOMIC DNA]</scope>
    <source>
        <strain evidence="2 3">CBS 110550</strain>
    </source>
</reference>
<feature type="region of interest" description="Disordered" evidence="1">
    <location>
        <begin position="42"/>
        <end position="101"/>
    </location>
</feature>
<sequence length="101" mass="11488">MTSNLLEKLDEALLRPGRIDLKAYLGQVEAPGAEQMFRSVFEPDSLEHPAVADNARQSREREEPDTRRPEVRHPYPRPFRHASAASELPTLAPRFRRAGGR</sequence>
<proteinExistence type="predicted"/>
<accession>A0A4Q4TFC6</accession>
<gene>
    <name evidence="2" type="ORF">DL764_003886</name>
</gene>
<evidence type="ECO:0000313" key="3">
    <source>
        <dbReference type="Proteomes" id="UP000293360"/>
    </source>
</evidence>
<dbReference type="Proteomes" id="UP000293360">
    <property type="component" value="Unassembled WGS sequence"/>
</dbReference>
<dbReference type="AlphaFoldDB" id="A0A4Q4TFC6"/>
<organism evidence="2 3">
    <name type="scientific">Monosporascus ibericus</name>
    <dbReference type="NCBI Taxonomy" id="155417"/>
    <lineage>
        <taxon>Eukaryota</taxon>
        <taxon>Fungi</taxon>
        <taxon>Dikarya</taxon>
        <taxon>Ascomycota</taxon>
        <taxon>Pezizomycotina</taxon>
        <taxon>Sordariomycetes</taxon>
        <taxon>Xylariomycetidae</taxon>
        <taxon>Xylariales</taxon>
        <taxon>Xylariales incertae sedis</taxon>
        <taxon>Monosporascus</taxon>
    </lineage>
</organism>
<dbReference type="OrthoDB" id="10251412at2759"/>
<dbReference type="EMBL" id="QJNU01000173">
    <property type="protein sequence ID" value="RYP05288.1"/>
    <property type="molecule type" value="Genomic_DNA"/>
</dbReference>
<feature type="compositionally biased region" description="Basic and acidic residues" evidence="1">
    <location>
        <begin position="56"/>
        <end position="73"/>
    </location>
</feature>